<dbReference type="InterPro" id="IPR016064">
    <property type="entry name" value="NAD/diacylglycerol_kinase_sf"/>
</dbReference>
<dbReference type="GO" id="GO:0016301">
    <property type="term" value="F:kinase activity"/>
    <property type="evidence" value="ECO:0007669"/>
    <property type="project" value="UniProtKB-KW"/>
</dbReference>
<evidence type="ECO:0000259" key="1">
    <source>
        <dbReference type="PROSITE" id="PS50146"/>
    </source>
</evidence>
<evidence type="ECO:0000313" key="3">
    <source>
        <dbReference type="Proteomes" id="UP000576969"/>
    </source>
</evidence>
<dbReference type="EMBL" id="JACCBV010000001">
    <property type="protein sequence ID" value="NYE21390.1"/>
    <property type="molecule type" value="Genomic_DNA"/>
</dbReference>
<dbReference type="Pfam" id="PF00781">
    <property type="entry name" value="DAGK_cat"/>
    <property type="match status" value="1"/>
</dbReference>
<keyword evidence="2" id="KW-0418">Kinase</keyword>
<keyword evidence="3" id="KW-1185">Reference proteome</keyword>
<protein>
    <submittedName>
        <fullName evidence="2">Diacylglycerol kinase family enzyme</fullName>
    </submittedName>
</protein>
<dbReference type="Gene3D" id="2.60.200.40">
    <property type="match status" value="1"/>
</dbReference>
<gene>
    <name evidence="2" type="ORF">BJ991_003418</name>
</gene>
<dbReference type="SUPFAM" id="SSF111331">
    <property type="entry name" value="NAD kinase/diacylglycerol kinase-like"/>
    <property type="match status" value="1"/>
</dbReference>
<reference evidence="2 3" key="1">
    <citation type="submission" date="2020-07" db="EMBL/GenBank/DDBJ databases">
        <title>Sequencing the genomes of 1000 actinobacteria strains.</title>
        <authorList>
            <person name="Klenk H.-P."/>
        </authorList>
    </citation>
    <scope>NUCLEOTIDE SEQUENCE [LARGE SCALE GENOMIC DNA]</scope>
    <source>
        <strain evidence="2 3">DSM 24662</strain>
    </source>
</reference>
<dbReference type="AlphaFoldDB" id="A0A7Y9GRJ3"/>
<dbReference type="Proteomes" id="UP000576969">
    <property type="component" value="Unassembled WGS sequence"/>
</dbReference>
<name>A0A7Y9GRJ3_9MICO</name>
<evidence type="ECO:0000313" key="2">
    <source>
        <dbReference type="EMBL" id="NYE21390.1"/>
    </source>
</evidence>
<feature type="domain" description="DAGKc" evidence="1">
    <location>
        <begin position="11"/>
        <end position="139"/>
    </location>
</feature>
<dbReference type="Gene3D" id="3.40.50.10330">
    <property type="entry name" value="Probable inorganic polyphosphate/atp-NAD kinase, domain 1"/>
    <property type="match status" value="1"/>
</dbReference>
<dbReference type="InterPro" id="IPR001206">
    <property type="entry name" value="Diacylglycerol_kinase_cat_dom"/>
</dbReference>
<sequence>MAAAPEPTAVARGHGVLIVRNTRSGTAVIRADPAELIAERLPEADVRELGEGEDLADVVDTAMAATDPPSVLGVYGGDGSVSRMAELARKHDRLLLVMPGGTFNHFARSAGVVDVETAIDALESGSTVEVSAVEVTADDGPPVLALNAVSVGAYPELIDQRDRRRARLGKWLGGIVAAWITLRSAEPLTIVREGRRARVWSVFVGVGRSDPMRVATMQRENLEEPTLDVRIHHASGTRMRAIASLAFGKRTAAVLHALKLMPPRSDVERLVVPGFDMTVCVEPERPSVYVHDGELEERPAGGFRLRCVIVPRAVTVYAPGSEAR</sequence>
<accession>A0A7Y9GRJ3</accession>
<dbReference type="PROSITE" id="PS50146">
    <property type="entry name" value="DAGK"/>
    <property type="match status" value="1"/>
</dbReference>
<dbReference type="InterPro" id="IPR017438">
    <property type="entry name" value="ATP-NAD_kinase_N"/>
</dbReference>
<keyword evidence="2" id="KW-0808">Transferase</keyword>
<organism evidence="2 3">
    <name type="scientific">Microbacterium immunditiarum</name>
    <dbReference type="NCBI Taxonomy" id="337480"/>
    <lineage>
        <taxon>Bacteria</taxon>
        <taxon>Bacillati</taxon>
        <taxon>Actinomycetota</taxon>
        <taxon>Actinomycetes</taxon>
        <taxon>Micrococcales</taxon>
        <taxon>Microbacteriaceae</taxon>
        <taxon>Microbacterium</taxon>
    </lineage>
</organism>
<comment type="caution">
    <text evidence="2">The sequence shown here is derived from an EMBL/GenBank/DDBJ whole genome shotgun (WGS) entry which is preliminary data.</text>
</comment>
<proteinExistence type="predicted"/>
<dbReference type="RefSeq" id="WP_218852967.1">
    <property type="nucleotide sequence ID" value="NZ_JACCBV010000001.1"/>
</dbReference>